<gene>
    <name evidence="1" type="ORF">PHMEG_00014108</name>
</gene>
<dbReference type="Proteomes" id="UP000198211">
    <property type="component" value="Unassembled WGS sequence"/>
</dbReference>
<evidence type="ECO:0000313" key="1">
    <source>
        <dbReference type="EMBL" id="OWZ12690.1"/>
    </source>
</evidence>
<dbReference type="AlphaFoldDB" id="A0A225W782"/>
<organism evidence="1 2">
    <name type="scientific">Phytophthora megakarya</name>
    <dbReference type="NCBI Taxonomy" id="4795"/>
    <lineage>
        <taxon>Eukaryota</taxon>
        <taxon>Sar</taxon>
        <taxon>Stramenopiles</taxon>
        <taxon>Oomycota</taxon>
        <taxon>Peronosporomycetes</taxon>
        <taxon>Peronosporales</taxon>
        <taxon>Peronosporaceae</taxon>
        <taxon>Phytophthora</taxon>
    </lineage>
</organism>
<protein>
    <submittedName>
        <fullName evidence="1">Uncharacterized protein</fullName>
    </submittedName>
</protein>
<evidence type="ECO:0000313" key="2">
    <source>
        <dbReference type="Proteomes" id="UP000198211"/>
    </source>
</evidence>
<reference evidence="2" key="1">
    <citation type="submission" date="2017-03" db="EMBL/GenBank/DDBJ databases">
        <title>Phytopthora megakarya and P. palmivora, two closely related causual agents of cacao black pod achieved similar genome size and gene model numbers by different mechanisms.</title>
        <authorList>
            <person name="Ali S."/>
            <person name="Shao J."/>
            <person name="Larry D.J."/>
            <person name="Kronmiller B."/>
            <person name="Shen D."/>
            <person name="Strem M.D."/>
            <person name="Melnick R.L."/>
            <person name="Guiltinan M.J."/>
            <person name="Tyler B.M."/>
            <person name="Meinhardt L.W."/>
            <person name="Bailey B.A."/>
        </authorList>
    </citation>
    <scope>NUCLEOTIDE SEQUENCE [LARGE SCALE GENOMIC DNA]</scope>
    <source>
        <strain evidence="2">zdho120</strain>
    </source>
</reference>
<proteinExistence type="predicted"/>
<keyword evidence="2" id="KW-1185">Reference proteome</keyword>
<accession>A0A225W782</accession>
<dbReference type="EMBL" id="NBNE01001778">
    <property type="protein sequence ID" value="OWZ12690.1"/>
    <property type="molecule type" value="Genomic_DNA"/>
</dbReference>
<name>A0A225W782_9STRA</name>
<comment type="caution">
    <text evidence="1">The sequence shown here is derived from an EMBL/GenBank/DDBJ whole genome shotgun (WGS) entry which is preliminary data.</text>
</comment>
<sequence>MSRVDHPQVWTEIWKLGQESFQNYNEYMQYLPSCDRVRNDPRRYRLDHFSRGEEDLFLGKGHCMRSIEMKCVSSDVVWAVVYVHADTRSWCEQSDLVIIYMKYEHLIPGVSSSPKKPRLTTQMKTCFHEKLSEDAALKPEDIFSLLASKVQSGQMEGPKPTKSQVQG</sequence>